<dbReference type="AlphaFoldDB" id="A0AAE0XVL2"/>
<feature type="region of interest" description="Disordered" evidence="1">
    <location>
        <begin position="51"/>
        <end position="99"/>
    </location>
</feature>
<proteinExistence type="predicted"/>
<evidence type="ECO:0000313" key="2">
    <source>
        <dbReference type="EMBL" id="KAK3718448.1"/>
    </source>
</evidence>
<dbReference type="EMBL" id="JAWDGP010007437">
    <property type="protein sequence ID" value="KAK3718448.1"/>
    <property type="molecule type" value="Genomic_DNA"/>
</dbReference>
<reference evidence="2" key="1">
    <citation type="journal article" date="2023" name="G3 (Bethesda)">
        <title>A reference genome for the long-term kleptoplast-retaining sea slug Elysia crispata morphotype clarki.</title>
        <authorList>
            <person name="Eastman K.E."/>
            <person name="Pendleton A.L."/>
            <person name="Shaikh M.A."/>
            <person name="Suttiyut T."/>
            <person name="Ogas R."/>
            <person name="Tomko P."/>
            <person name="Gavelis G."/>
            <person name="Widhalm J.R."/>
            <person name="Wisecaver J.H."/>
        </authorList>
    </citation>
    <scope>NUCLEOTIDE SEQUENCE</scope>
    <source>
        <strain evidence="2">ECLA1</strain>
    </source>
</reference>
<evidence type="ECO:0000256" key="1">
    <source>
        <dbReference type="SAM" id="MobiDB-lite"/>
    </source>
</evidence>
<protein>
    <submittedName>
        <fullName evidence="2">Uncharacterized protein</fullName>
    </submittedName>
</protein>
<organism evidence="2 3">
    <name type="scientific">Elysia crispata</name>
    <name type="common">lettuce slug</name>
    <dbReference type="NCBI Taxonomy" id="231223"/>
    <lineage>
        <taxon>Eukaryota</taxon>
        <taxon>Metazoa</taxon>
        <taxon>Spiralia</taxon>
        <taxon>Lophotrochozoa</taxon>
        <taxon>Mollusca</taxon>
        <taxon>Gastropoda</taxon>
        <taxon>Heterobranchia</taxon>
        <taxon>Euthyneura</taxon>
        <taxon>Panpulmonata</taxon>
        <taxon>Sacoglossa</taxon>
        <taxon>Placobranchoidea</taxon>
        <taxon>Plakobranchidae</taxon>
        <taxon>Elysia</taxon>
    </lineage>
</organism>
<feature type="compositionally biased region" description="Basic and acidic residues" evidence="1">
    <location>
        <begin position="84"/>
        <end position="99"/>
    </location>
</feature>
<comment type="caution">
    <text evidence="2">The sequence shown here is derived from an EMBL/GenBank/DDBJ whole genome shotgun (WGS) entry which is preliminary data.</text>
</comment>
<accession>A0AAE0XVL2</accession>
<name>A0AAE0XVL2_9GAST</name>
<keyword evidence="3" id="KW-1185">Reference proteome</keyword>
<evidence type="ECO:0000313" key="3">
    <source>
        <dbReference type="Proteomes" id="UP001283361"/>
    </source>
</evidence>
<sequence length="99" mass="11101">MSTSATELFGKHWRRLEDKYPTLEMDEKPLLASSASLQCLDHRRVAPKFSRVREGWRRQKTGGKTTKRGDVRVGGGVGKTPRAGRPDAGRDMPRRLVPG</sequence>
<gene>
    <name evidence="2" type="ORF">RRG08_006826</name>
</gene>
<dbReference type="Proteomes" id="UP001283361">
    <property type="component" value="Unassembled WGS sequence"/>
</dbReference>